<comment type="similarity">
    <text evidence="3">Belongs to the SNF2/RAD54 helicase family.</text>
</comment>
<dbReference type="GO" id="GO:0005524">
    <property type="term" value="F:ATP binding"/>
    <property type="evidence" value="ECO:0007669"/>
    <property type="project" value="UniProtKB-KW"/>
</dbReference>
<keyword evidence="11" id="KW-0156">Chromatin regulator</keyword>
<evidence type="ECO:0000256" key="9">
    <source>
        <dbReference type="ARBA" id="ARBA00022806"/>
    </source>
</evidence>
<evidence type="ECO:0000256" key="4">
    <source>
        <dbReference type="ARBA" id="ARBA00012551"/>
    </source>
</evidence>
<feature type="compositionally biased region" description="Acidic residues" evidence="17">
    <location>
        <begin position="422"/>
        <end position="448"/>
    </location>
</feature>
<dbReference type="InterPro" id="IPR038718">
    <property type="entry name" value="SNF2-like_sf"/>
</dbReference>
<sequence length="1040" mass="117279">MASGDLAGATLGRVMSDIDSHGGALLPYSSSTVTVTTSPLGPSQLRLTPPVQISRGGGKEPNRRHVATVIRYSLPPSGLGQAGSHGDWIVTDKVTSPQGWVRSLIKLNVSVPIVYMALVYRWDYEAVLKLLLSNVRASPADIRPRETEIPITENIEIKMSFFNLDRFRFQRDNAVDSHRKSSDGSNSDKENQRAHQRKPDGRCASGKASKHVLEGVSSDDKVVKMGKDTTSESKHQISKEMEDKIIKLMEMFPQKSKKDLLEVVESTSTLEGAIAHCLMIYGDDNIVGWKSKGGHSEDDNDQPKKRRKVVVLRDVLREHDWDYENALGSLLVFSSTDTSSPEDQRKQKSKSSHSREKKEKSAQKPDSSSSLSRWLTAAPSPMPKVSSVSTPKTQKPAVSKITTKNGSFKRKRGNESPLNDDSASEEEEEIDSDVESISDDMDSEDEDSISTNLQDKIIQFLQEASLDELALISGCSIKKAQKIISLRPFNTWKDVKEQFYKDNGLSIDLVHGCKVVLKERQVVRDLMGRCEKIAQKMTKDVTQGLGKTIQAIAFLAHLYEKGIKGPHLITVPSSTLDNWVRELGLWCPNLKVLIYYGSVEDRRYLRQDILSGVVDFNIIVSTYNLTIGNDHDRSLFRKLRLKYAVFDEGHMLKNMNSLRYRHLMAINAEHRLLLTGTPLQNNLLELMSLLNFIMPSMFSSSTSQISKMFSTRSSEEESSFHKDRIAQAKLIMKPFILRRVKSEVLKQLPPKVENIEMCPMSDAQQKLYDKLFKRLKKAPNGDKRELCNVMMQLRKMANHPLLHRQYYTSDKLAAMSKAMLKEPTHFDANPALIQEDMEVMSDFELHNLCQQYSSISSFQLEKKLLLDSGKFALLTKLLTRLKEKGDRVVLFSQFTMVLDIVEILLKHLDHQFVRLDGSTPMAERIGLIDKYNTNPEIFVFLLSTRAGGQGINLASANTVILHDIDCNPFNDKQAEDRCHRMGQTRPVQVIKLISRDSIEACMLRVGQEKLKLEQDMTTDGDEEGVMTEQMAELLKVSLGL</sequence>
<gene>
    <name evidence="21" type="ORF">ROHU_026268</name>
</gene>
<dbReference type="Gene3D" id="3.40.50.10810">
    <property type="entry name" value="Tandem AAA-ATPase domain"/>
    <property type="match status" value="1"/>
</dbReference>
<keyword evidence="5" id="KW-0158">Chromosome</keyword>
<dbReference type="GO" id="GO:0003678">
    <property type="term" value="F:DNA helicase activity"/>
    <property type="evidence" value="ECO:0007669"/>
    <property type="project" value="UniProtKB-EC"/>
</dbReference>
<feature type="region of interest" description="Disordered" evidence="17">
    <location>
        <begin position="334"/>
        <end position="449"/>
    </location>
</feature>
<evidence type="ECO:0000256" key="5">
    <source>
        <dbReference type="ARBA" id="ARBA00022454"/>
    </source>
</evidence>
<dbReference type="InterPro" id="IPR014001">
    <property type="entry name" value="Helicase_ATP-bd"/>
</dbReference>
<feature type="compositionally biased region" description="Polar residues" evidence="17">
    <location>
        <begin position="364"/>
        <end position="373"/>
    </location>
</feature>
<feature type="region of interest" description="Disordered" evidence="17">
    <location>
        <begin position="175"/>
        <end position="210"/>
    </location>
</feature>
<dbReference type="PANTHER" id="PTHR10799">
    <property type="entry name" value="SNF2/RAD54 HELICASE FAMILY"/>
    <property type="match status" value="1"/>
</dbReference>
<feature type="domain" description="Helicase ATP-binding" evidence="19">
    <location>
        <begin position="544"/>
        <end position="696"/>
    </location>
</feature>
<evidence type="ECO:0000256" key="14">
    <source>
        <dbReference type="ARBA" id="ARBA00023242"/>
    </source>
</evidence>
<dbReference type="Gene3D" id="3.40.50.300">
    <property type="entry name" value="P-loop containing nucleotide triphosphate hydrolases"/>
    <property type="match status" value="1"/>
</dbReference>
<dbReference type="GO" id="GO:0005694">
    <property type="term" value="C:chromosome"/>
    <property type="evidence" value="ECO:0007669"/>
    <property type="project" value="UniProtKB-SubCell"/>
</dbReference>
<evidence type="ECO:0000256" key="2">
    <source>
        <dbReference type="ARBA" id="ARBA00004286"/>
    </source>
</evidence>
<dbReference type="Proteomes" id="UP000290572">
    <property type="component" value="Unassembled WGS sequence"/>
</dbReference>
<dbReference type="GO" id="GO:0006281">
    <property type="term" value="P:DNA repair"/>
    <property type="evidence" value="ECO:0007669"/>
    <property type="project" value="UniProtKB-KW"/>
</dbReference>
<dbReference type="CDD" id="cd18793">
    <property type="entry name" value="SF2_C_SNF"/>
    <property type="match status" value="1"/>
</dbReference>
<keyword evidence="13" id="KW-0234">DNA repair</keyword>
<feature type="compositionally biased region" description="Basic and acidic residues" evidence="17">
    <location>
        <begin position="175"/>
        <end position="201"/>
    </location>
</feature>
<dbReference type="FunFam" id="3.40.50.300:FF:000639">
    <property type="entry name" value="SWI/SNF-related matrix-associated actin-dependent regulator of chromatin subfamily A containing DEAD/H box 1 isoform X1"/>
    <property type="match status" value="1"/>
</dbReference>
<dbReference type="SUPFAM" id="SSF52540">
    <property type="entry name" value="P-loop containing nucleoside triphosphate hydrolases"/>
    <property type="match status" value="2"/>
</dbReference>
<dbReference type="PROSITE" id="PS51140">
    <property type="entry name" value="CUE"/>
    <property type="match status" value="1"/>
</dbReference>
<accession>A0A498MGC1</accession>
<dbReference type="GO" id="GO:0005634">
    <property type="term" value="C:nucleus"/>
    <property type="evidence" value="ECO:0007669"/>
    <property type="project" value="UniProtKB-SubCell"/>
</dbReference>
<evidence type="ECO:0000256" key="11">
    <source>
        <dbReference type="ARBA" id="ARBA00022853"/>
    </source>
</evidence>
<comment type="catalytic activity">
    <reaction evidence="15">
        <text>ATP + H2O = ADP + phosphate + H(+)</text>
        <dbReference type="Rhea" id="RHEA:13065"/>
        <dbReference type="ChEBI" id="CHEBI:15377"/>
        <dbReference type="ChEBI" id="CHEBI:15378"/>
        <dbReference type="ChEBI" id="CHEBI:30616"/>
        <dbReference type="ChEBI" id="CHEBI:43474"/>
        <dbReference type="ChEBI" id="CHEBI:456216"/>
        <dbReference type="EC" id="3.6.4.12"/>
    </reaction>
    <physiologicalReaction direction="left-to-right" evidence="15">
        <dbReference type="Rhea" id="RHEA:13066"/>
    </physiologicalReaction>
</comment>
<keyword evidence="10" id="KW-0067">ATP-binding</keyword>
<dbReference type="EC" id="3.6.4.12" evidence="4"/>
<dbReference type="PROSITE" id="PS51192">
    <property type="entry name" value="HELICASE_ATP_BIND_1"/>
    <property type="match status" value="1"/>
</dbReference>
<evidence type="ECO:0000259" key="18">
    <source>
        <dbReference type="PROSITE" id="PS51140"/>
    </source>
</evidence>
<keyword evidence="22" id="KW-1185">Reference proteome</keyword>
<keyword evidence="7" id="KW-0227">DNA damage</keyword>
<dbReference type="InterPro" id="IPR049730">
    <property type="entry name" value="SNF2/RAD54-like_C"/>
</dbReference>
<organism evidence="21 22">
    <name type="scientific">Labeo rohita</name>
    <name type="common">Indian major carp</name>
    <name type="synonym">Cyprinus rohita</name>
    <dbReference type="NCBI Taxonomy" id="84645"/>
    <lineage>
        <taxon>Eukaryota</taxon>
        <taxon>Metazoa</taxon>
        <taxon>Chordata</taxon>
        <taxon>Craniata</taxon>
        <taxon>Vertebrata</taxon>
        <taxon>Euteleostomi</taxon>
        <taxon>Actinopterygii</taxon>
        <taxon>Neopterygii</taxon>
        <taxon>Teleostei</taxon>
        <taxon>Ostariophysi</taxon>
        <taxon>Cypriniformes</taxon>
        <taxon>Cyprinidae</taxon>
        <taxon>Labeoninae</taxon>
        <taxon>Labeonini</taxon>
        <taxon>Labeo</taxon>
    </lineage>
</organism>
<dbReference type="GO" id="GO:0006325">
    <property type="term" value="P:chromatin organization"/>
    <property type="evidence" value="ECO:0007669"/>
    <property type="project" value="UniProtKB-KW"/>
</dbReference>
<comment type="function">
    <text evidence="16">DNA helicase that possesses intrinsic ATP-dependent nucleosome-remodeling activity and is both required for DNA repair and heterochromatin organization. Promotes DNA end resection of double-strand breaks (DSBs) following DNA damage: probably acts by weakening histone DNA interactions in nucleosomes flanking DSBs. Required for the restoration of heterochromatin organization after replication.</text>
</comment>
<evidence type="ECO:0000313" key="22">
    <source>
        <dbReference type="Proteomes" id="UP000290572"/>
    </source>
</evidence>
<feature type="compositionally biased region" description="Basic and acidic residues" evidence="17">
    <location>
        <begin position="353"/>
        <end position="363"/>
    </location>
</feature>
<dbReference type="Pfam" id="PF00176">
    <property type="entry name" value="SNF2-rel_dom"/>
    <property type="match status" value="1"/>
</dbReference>
<dbReference type="GO" id="GO:0003677">
    <property type="term" value="F:DNA binding"/>
    <property type="evidence" value="ECO:0007669"/>
    <property type="project" value="UniProtKB-KW"/>
</dbReference>
<evidence type="ECO:0000256" key="3">
    <source>
        <dbReference type="ARBA" id="ARBA00007025"/>
    </source>
</evidence>
<evidence type="ECO:0000256" key="16">
    <source>
        <dbReference type="ARBA" id="ARBA00059123"/>
    </source>
</evidence>
<evidence type="ECO:0000256" key="1">
    <source>
        <dbReference type="ARBA" id="ARBA00004123"/>
    </source>
</evidence>
<evidence type="ECO:0000256" key="17">
    <source>
        <dbReference type="SAM" id="MobiDB-lite"/>
    </source>
</evidence>
<dbReference type="InterPro" id="IPR000330">
    <property type="entry name" value="SNF2_N"/>
</dbReference>
<evidence type="ECO:0000256" key="7">
    <source>
        <dbReference type="ARBA" id="ARBA00022763"/>
    </source>
</evidence>
<dbReference type="GO" id="GO:0016787">
    <property type="term" value="F:hydrolase activity"/>
    <property type="evidence" value="ECO:0007669"/>
    <property type="project" value="UniProtKB-KW"/>
</dbReference>
<dbReference type="AlphaFoldDB" id="A0A498MGC1"/>
<dbReference type="EMBL" id="QBIY01012720">
    <property type="protein sequence ID" value="RXN18422.1"/>
    <property type="molecule type" value="Genomic_DNA"/>
</dbReference>
<feature type="domain" description="Helicase C-terminal" evidence="20">
    <location>
        <begin position="873"/>
        <end position="1038"/>
    </location>
</feature>
<name>A0A498MGC1_LABRO</name>
<reference evidence="21 22" key="1">
    <citation type="submission" date="2018-03" db="EMBL/GenBank/DDBJ databases">
        <title>Draft genome sequence of Rohu Carp (Labeo rohita).</title>
        <authorList>
            <person name="Das P."/>
            <person name="Kushwaha B."/>
            <person name="Joshi C.G."/>
            <person name="Kumar D."/>
            <person name="Nagpure N.S."/>
            <person name="Sahoo L."/>
            <person name="Das S.P."/>
            <person name="Bit A."/>
            <person name="Patnaik S."/>
            <person name="Meher P.K."/>
            <person name="Jayasankar P."/>
            <person name="Koringa P.G."/>
            <person name="Patel N.V."/>
            <person name="Hinsu A.T."/>
            <person name="Kumar R."/>
            <person name="Pandey M."/>
            <person name="Agarwal S."/>
            <person name="Srivastava S."/>
            <person name="Singh M."/>
            <person name="Iquebal M.A."/>
            <person name="Jaiswal S."/>
            <person name="Angadi U.B."/>
            <person name="Kumar N."/>
            <person name="Raza M."/>
            <person name="Shah T.M."/>
            <person name="Rai A."/>
            <person name="Jena J.K."/>
        </authorList>
    </citation>
    <scope>NUCLEOTIDE SEQUENCE [LARGE SCALE GENOMIC DNA]</scope>
    <source>
        <strain evidence="21">DASCIFA01</strain>
        <tissue evidence="21">Testis</tissue>
    </source>
</reference>
<keyword evidence="8" id="KW-0378">Hydrolase</keyword>
<dbReference type="Pfam" id="PF00271">
    <property type="entry name" value="Helicase_C"/>
    <property type="match status" value="1"/>
</dbReference>
<dbReference type="SMART" id="SM00487">
    <property type="entry name" value="DEXDc"/>
    <property type="match status" value="1"/>
</dbReference>
<evidence type="ECO:0000256" key="15">
    <source>
        <dbReference type="ARBA" id="ARBA00048432"/>
    </source>
</evidence>
<comment type="subcellular location">
    <subcellularLocation>
        <location evidence="2">Chromosome</location>
    </subcellularLocation>
    <subcellularLocation>
        <location evidence="1">Nucleus</location>
    </subcellularLocation>
</comment>
<dbReference type="GO" id="GO:0043130">
    <property type="term" value="F:ubiquitin binding"/>
    <property type="evidence" value="ECO:0007669"/>
    <property type="project" value="InterPro"/>
</dbReference>
<evidence type="ECO:0000256" key="12">
    <source>
        <dbReference type="ARBA" id="ARBA00023125"/>
    </source>
</evidence>
<dbReference type="FunFam" id="3.40.50.10810:FF:000014">
    <property type="entry name" value="SWI/SNF-related matrix-associated actin-dependent regulator of chromatin subfamily A containing DEAD/H box 1"/>
    <property type="match status" value="1"/>
</dbReference>
<dbReference type="InterPro" id="IPR027417">
    <property type="entry name" value="P-loop_NTPase"/>
</dbReference>
<evidence type="ECO:0000313" key="21">
    <source>
        <dbReference type="EMBL" id="RXN18422.1"/>
    </source>
</evidence>
<keyword evidence="14" id="KW-0539">Nucleus</keyword>
<dbReference type="SMART" id="SM00490">
    <property type="entry name" value="HELICc"/>
    <property type="match status" value="1"/>
</dbReference>
<dbReference type="PROSITE" id="PS51194">
    <property type="entry name" value="HELICASE_CTER"/>
    <property type="match status" value="1"/>
</dbReference>
<proteinExistence type="inferred from homology"/>
<evidence type="ECO:0000259" key="19">
    <source>
        <dbReference type="PROSITE" id="PS51192"/>
    </source>
</evidence>
<evidence type="ECO:0000256" key="10">
    <source>
        <dbReference type="ARBA" id="ARBA00022840"/>
    </source>
</evidence>
<evidence type="ECO:0000256" key="6">
    <source>
        <dbReference type="ARBA" id="ARBA00022741"/>
    </source>
</evidence>
<evidence type="ECO:0000259" key="20">
    <source>
        <dbReference type="PROSITE" id="PS51194"/>
    </source>
</evidence>
<keyword evidence="6" id="KW-0547">Nucleotide-binding</keyword>
<dbReference type="InterPro" id="IPR003892">
    <property type="entry name" value="CUE"/>
</dbReference>
<dbReference type="STRING" id="84645.A0A498MGC1"/>
<evidence type="ECO:0000256" key="8">
    <source>
        <dbReference type="ARBA" id="ARBA00022801"/>
    </source>
</evidence>
<keyword evidence="9" id="KW-0347">Helicase</keyword>
<comment type="caution">
    <text evidence="21">The sequence shown here is derived from an EMBL/GenBank/DDBJ whole genome shotgun (WGS) entry which is preliminary data.</text>
</comment>
<feature type="domain" description="CUE" evidence="18">
    <location>
        <begin position="240"/>
        <end position="284"/>
    </location>
</feature>
<dbReference type="InterPro" id="IPR001650">
    <property type="entry name" value="Helicase_C-like"/>
</dbReference>
<feature type="region of interest" description="Disordered" evidence="17">
    <location>
        <begin position="39"/>
        <end position="61"/>
    </location>
</feature>
<evidence type="ECO:0000256" key="13">
    <source>
        <dbReference type="ARBA" id="ARBA00023204"/>
    </source>
</evidence>
<protein>
    <recommendedName>
        <fullName evidence="4">DNA helicase</fullName>
        <ecNumber evidence="4">3.6.4.12</ecNumber>
    </recommendedName>
</protein>
<keyword evidence="12" id="KW-0238">DNA-binding</keyword>